<feature type="region of interest" description="Disordered" evidence="1">
    <location>
        <begin position="263"/>
        <end position="285"/>
    </location>
</feature>
<evidence type="ECO:0000313" key="2">
    <source>
        <dbReference type="EMBL" id="KAJ1159656.1"/>
    </source>
</evidence>
<sequence length="382" mass="43192">MEKNKVSDSLISDRVEDVVSRRNLERIVEEEDLEGEQVPACVASDVGESDVGGSVGSMEKQLAFGNADSAPKGGDNKEGERCVMLLFEARTDGVEALCNIGILATSNNRTESTDMTTQCSDRRLCIQRASSEPPPRRLPRSYLLLVTKNAWLRLKEGNKDRLFWKWQQCGAKYLSSNQHNVCDLCLWLKHDEQDCRAHNQLKNKKKLHSQRDQCHAHNMEMEAEAEFSTEEEFVDAVREQGEDGGKDGVITCSPHYIVSEDSKHYEEEGWDEPSPPPLERSENPMATRLRPKMKTTPRADDDFQRVPQDIPDPLDAYDIIPPDIDVQTPVKALCPDDTTSYHSVPQCAADYHEVQIYTMEEEEDILVETLLSAVFVHERVNG</sequence>
<dbReference type="Proteomes" id="UP001066276">
    <property type="component" value="Chromosome 4_2"/>
</dbReference>
<accession>A0AAV7S701</accession>
<evidence type="ECO:0000313" key="3">
    <source>
        <dbReference type="Proteomes" id="UP001066276"/>
    </source>
</evidence>
<gene>
    <name evidence="2" type="ORF">NDU88_000161</name>
</gene>
<name>A0AAV7S701_PLEWA</name>
<feature type="region of interest" description="Disordered" evidence="1">
    <location>
        <begin position="294"/>
        <end position="313"/>
    </location>
</feature>
<reference evidence="2" key="1">
    <citation type="journal article" date="2022" name="bioRxiv">
        <title>Sequencing and chromosome-scale assembly of the giantPleurodeles waltlgenome.</title>
        <authorList>
            <person name="Brown T."/>
            <person name="Elewa A."/>
            <person name="Iarovenko S."/>
            <person name="Subramanian E."/>
            <person name="Araus A.J."/>
            <person name="Petzold A."/>
            <person name="Susuki M."/>
            <person name="Suzuki K.-i.T."/>
            <person name="Hayashi T."/>
            <person name="Toyoda A."/>
            <person name="Oliveira C."/>
            <person name="Osipova E."/>
            <person name="Leigh N.D."/>
            <person name="Simon A."/>
            <person name="Yun M.H."/>
        </authorList>
    </citation>
    <scope>NUCLEOTIDE SEQUENCE</scope>
    <source>
        <strain evidence="2">20211129_DDA</strain>
        <tissue evidence="2">Liver</tissue>
    </source>
</reference>
<dbReference type="EMBL" id="JANPWB010000008">
    <property type="protein sequence ID" value="KAJ1159656.1"/>
    <property type="molecule type" value="Genomic_DNA"/>
</dbReference>
<protein>
    <submittedName>
        <fullName evidence="2">Uncharacterized protein</fullName>
    </submittedName>
</protein>
<dbReference type="AlphaFoldDB" id="A0AAV7S701"/>
<keyword evidence="3" id="KW-1185">Reference proteome</keyword>
<organism evidence="2 3">
    <name type="scientific">Pleurodeles waltl</name>
    <name type="common">Iberian ribbed newt</name>
    <dbReference type="NCBI Taxonomy" id="8319"/>
    <lineage>
        <taxon>Eukaryota</taxon>
        <taxon>Metazoa</taxon>
        <taxon>Chordata</taxon>
        <taxon>Craniata</taxon>
        <taxon>Vertebrata</taxon>
        <taxon>Euteleostomi</taxon>
        <taxon>Amphibia</taxon>
        <taxon>Batrachia</taxon>
        <taxon>Caudata</taxon>
        <taxon>Salamandroidea</taxon>
        <taxon>Salamandridae</taxon>
        <taxon>Pleurodelinae</taxon>
        <taxon>Pleurodeles</taxon>
    </lineage>
</organism>
<comment type="caution">
    <text evidence="2">The sequence shown here is derived from an EMBL/GenBank/DDBJ whole genome shotgun (WGS) entry which is preliminary data.</text>
</comment>
<evidence type="ECO:0000256" key="1">
    <source>
        <dbReference type="SAM" id="MobiDB-lite"/>
    </source>
</evidence>
<proteinExistence type="predicted"/>